<evidence type="ECO:0000256" key="1">
    <source>
        <dbReference type="SAM" id="MobiDB-lite"/>
    </source>
</evidence>
<keyword evidence="3" id="KW-1185">Reference proteome</keyword>
<dbReference type="Proteomes" id="UP000803844">
    <property type="component" value="Unassembled WGS sequence"/>
</dbReference>
<feature type="region of interest" description="Disordered" evidence="1">
    <location>
        <begin position="135"/>
        <end position="156"/>
    </location>
</feature>
<dbReference type="EMBL" id="MU032348">
    <property type="protein sequence ID" value="KAF3764547.1"/>
    <property type="molecule type" value="Genomic_DNA"/>
</dbReference>
<evidence type="ECO:0000313" key="3">
    <source>
        <dbReference type="Proteomes" id="UP000803844"/>
    </source>
</evidence>
<dbReference type="GeneID" id="63837702"/>
<feature type="compositionally biased region" description="Polar residues" evidence="1">
    <location>
        <begin position="145"/>
        <end position="156"/>
    </location>
</feature>
<evidence type="ECO:0000313" key="2">
    <source>
        <dbReference type="EMBL" id="KAF3764547.1"/>
    </source>
</evidence>
<comment type="caution">
    <text evidence="2">The sequence shown here is derived from an EMBL/GenBank/DDBJ whole genome shotgun (WGS) entry which is preliminary data.</text>
</comment>
<proteinExistence type="predicted"/>
<dbReference type="RefSeq" id="XP_040775508.1">
    <property type="nucleotide sequence ID" value="XM_040920573.1"/>
</dbReference>
<accession>A0A9P4Y1A3</accession>
<reference evidence="2" key="1">
    <citation type="journal article" date="2020" name="Phytopathology">
        <title>Genome sequence of the chestnut blight fungus Cryphonectria parasitica EP155: A fundamental resource for an archetypical invasive plant pathogen.</title>
        <authorList>
            <person name="Crouch J.A."/>
            <person name="Dawe A."/>
            <person name="Aerts A."/>
            <person name="Barry K."/>
            <person name="Churchill A.C.L."/>
            <person name="Grimwood J."/>
            <person name="Hillman B."/>
            <person name="Milgroom M.G."/>
            <person name="Pangilinan J."/>
            <person name="Smith M."/>
            <person name="Salamov A."/>
            <person name="Schmutz J."/>
            <person name="Yadav J."/>
            <person name="Grigoriev I.V."/>
            <person name="Nuss D."/>
        </authorList>
    </citation>
    <scope>NUCLEOTIDE SEQUENCE</scope>
    <source>
        <strain evidence="2">EP155</strain>
    </source>
</reference>
<sequence length="278" mass="30591">MEISSSAVFQKFEEYEAYENLDLVHYSADIVRERFNRGVLNKNMILERYTEQARSSLAKLLHGIEQCFEEASGASGRRLSTKEPDEHAVAVLCRLINFHASFPFPPVWTSGDGAATPVIDKAAFVRALSLLTLHPPPPHTPPLAQQATHGTSTGSDPNALTCTLHFTTKGGKGWSSTPSPCPAQLDDLDWDPEAGQVCYVAHEDERSVDVLDRLMRRPNRDAFEVGPRRTCLGAPLDVGIKDNVSLTWEAFDHSLSVEGHIASVADSLDDKIASLFQH</sequence>
<organism evidence="2 3">
    <name type="scientific">Cryphonectria parasitica (strain ATCC 38755 / EP155)</name>
    <dbReference type="NCBI Taxonomy" id="660469"/>
    <lineage>
        <taxon>Eukaryota</taxon>
        <taxon>Fungi</taxon>
        <taxon>Dikarya</taxon>
        <taxon>Ascomycota</taxon>
        <taxon>Pezizomycotina</taxon>
        <taxon>Sordariomycetes</taxon>
        <taxon>Sordariomycetidae</taxon>
        <taxon>Diaporthales</taxon>
        <taxon>Cryphonectriaceae</taxon>
        <taxon>Cryphonectria-Endothia species complex</taxon>
        <taxon>Cryphonectria</taxon>
    </lineage>
</organism>
<name>A0A9P4Y1A3_CRYP1</name>
<dbReference type="AlphaFoldDB" id="A0A9P4Y1A3"/>
<protein>
    <submittedName>
        <fullName evidence="2">Uncharacterized protein</fullName>
    </submittedName>
</protein>
<gene>
    <name evidence="2" type="ORF">M406DRAFT_330881</name>
</gene>